<organism evidence="2 3">
    <name type="scientific">Fonsecaea erecta</name>
    <dbReference type="NCBI Taxonomy" id="1367422"/>
    <lineage>
        <taxon>Eukaryota</taxon>
        <taxon>Fungi</taxon>
        <taxon>Dikarya</taxon>
        <taxon>Ascomycota</taxon>
        <taxon>Pezizomycotina</taxon>
        <taxon>Eurotiomycetes</taxon>
        <taxon>Chaetothyriomycetidae</taxon>
        <taxon>Chaetothyriales</taxon>
        <taxon>Herpotrichiellaceae</taxon>
        <taxon>Fonsecaea</taxon>
    </lineage>
</organism>
<dbReference type="PANTHER" id="PTHR21521">
    <property type="entry name" value="AMUN, ISOFORM A"/>
    <property type="match status" value="1"/>
</dbReference>
<dbReference type="OrthoDB" id="8249012at2759"/>
<evidence type="ECO:0000313" key="2">
    <source>
        <dbReference type="EMBL" id="OAP60932.1"/>
    </source>
</evidence>
<name>A0A178ZMP8_9EURO</name>
<dbReference type="PANTHER" id="PTHR21521:SF0">
    <property type="entry name" value="AMUN, ISOFORM A"/>
    <property type="match status" value="1"/>
</dbReference>
<accession>A0A178ZMP8</accession>
<reference evidence="2 3" key="1">
    <citation type="submission" date="2016-04" db="EMBL/GenBank/DDBJ databases">
        <title>Draft genome of Fonsecaea erecta CBS 125763.</title>
        <authorList>
            <person name="Weiss V.A."/>
            <person name="Vicente V.A."/>
            <person name="Raittz R.T."/>
            <person name="Moreno L.F."/>
            <person name="De Souza E.M."/>
            <person name="Pedrosa F.O."/>
            <person name="Steffens M.B."/>
            <person name="Faoro H."/>
            <person name="Tadra-Sfeir M.Z."/>
            <person name="Najafzadeh M.J."/>
            <person name="Felipe M.S."/>
            <person name="Teixeira M."/>
            <person name="Sun J."/>
            <person name="Xi L."/>
            <person name="Gomes R."/>
            <person name="De Azevedo C.M."/>
            <person name="Salgado C.G."/>
            <person name="Da Silva M.B."/>
            <person name="Nascimento M.F."/>
            <person name="Queiroz-Telles F."/>
            <person name="Attili D.S."/>
            <person name="Gorbushina A."/>
        </authorList>
    </citation>
    <scope>NUCLEOTIDE SEQUENCE [LARGE SCALE GENOMIC DNA]</scope>
    <source>
        <strain evidence="2 3">CBS 125763</strain>
    </source>
</reference>
<protein>
    <submittedName>
        <fullName evidence="2">ADA HAT complex component 1</fullName>
    </submittedName>
</protein>
<feature type="region of interest" description="Disordered" evidence="1">
    <location>
        <begin position="85"/>
        <end position="109"/>
    </location>
</feature>
<comment type="caution">
    <text evidence="2">The sequence shown here is derived from an EMBL/GenBank/DDBJ whole genome shotgun (WGS) entry which is preliminary data.</text>
</comment>
<dbReference type="GeneID" id="30010102"/>
<dbReference type="STRING" id="1367422.A0A178ZMP8"/>
<gene>
    <name evidence="2" type="ORF">AYL99_05934</name>
</gene>
<evidence type="ECO:0000313" key="3">
    <source>
        <dbReference type="Proteomes" id="UP000078343"/>
    </source>
</evidence>
<dbReference type="RefSeq" id="XP_018694299.1">
    <property type="nucleotide sequence ID" value="XM_018837446.1"/>
</dbReference>
<proteinExistence type="predicted"/>
<feature type="region of interest" description="Disordered" evidence="1">
    <location>
        <begin position="269"/>
        <end position="341"/>
    </location>
</feature>
<sequence>MSSHSLSLPPPSEISPSAFHEALKLYPSLVEKVYRSKLKNDAKKVADAVKRDRWRFEELPAAIAAAAGRGATTEVGLEIARAAAQASKKDKNKKKQSPPDVQDASSSGLTKDAVEKLVQWKITHGHSRPFLPAMVRKNDASAIQTQTSLAFTKLSSGDTASTATITDALDAVCKLTGIGPATGTLILNVFDPVHVPFFQDEMFLWFFNTVGADTKLKYTLKEYLALLDAVRPVLQRLNVAAVELEKVSYVLGHVDVLDPAERQTLLDASNETDDAASGKARHAPVPAAEDDDNNHANAKDTISALQEEPQPTQKGRKRVAKKEDDEGEQAHVPKRRSQRNK</sequence>
<dbReference type="EMBL" id="LVYI01000004">
    <property type="protein sequence ID" value="OAP60932.1"/>
    <property type="molecule type" value="Genomic_DNA"/>
</dbReference>
<keyword evidence="3" id="KW-1185">Reference proteome</keyword>
<dbReference type="Proteomes" id="UP000078343">
    <property type="component" value="Unassembled WGS sequence"/>
</dbReference>
<feature type="compositionally biased region" description="Basic residues" evidence="1">
    <location>
        <begin position="332"/>
        <end position="341"/>
    </location>
</feature>
<evidence type="ECO:0000256" key="1">
    <source>
        <dbReference type="SAM" id="MobiDB-lite"/>
    </source>
</evidence>
<dbReference type="AlphaFoldDB" id="A0A178ZMP8"/>
<feature type="compositionally biased region" description="Basic and acidic residues" evidence="1">
    <location>
        <begin position="321"/>
        <end position="331"/>
    </location>
</feature>